<keyword evidence="1" id="KW-0812">Transmembrane</keyword>
<evidence type="ECO:0000313" key="3">
    <source>
        <dbReference type="Proteomes" id="UP000469558"/>
    </source>
</evidence>
<feature type="transmembrane region" description="Helical" evidence="1">
    <location>
        <begin position="323"/>
        <end position="344"/>
    </location>
</feature>
<accession>A0A8T9C0M5</accession>
<feature type="transmembrane region" description="Helical" evidence="1">
    <location>
        <begin position="422"/>
        <end position="453"/>
    </location>
</feature>
<feature type="transmembrane region" description="Helical" evidence="1">
    <location>
        <begin position="247"/>
        <end position="267"/>
    </location>
</feature>
<dbReference type="Proteomes" id="UP000469558">
    <property type="component" value="Unassembled WGS sequence"/>
</dbReference>
<comment type="caution">
    <text evidence="2">The sequence shown here is derived from an EMBL/GenBank/DDBJ whole genome shotgun (WGS) entry which is preliminary data.</text>
</comment>
<reference evidence="2 3" key="1">
    <citation type="submission" date="2018-05" db="EMBL/GenBank/DDBJ databases">
        <title>Genome sequencing and assembly of the regulated plant pathogen Lachnellula willkommii and related sister species for the development of diagnostic species identification markers.</title>
        <authorList>
            <person name="Giroux E."/>
            <person name="Bilodeau G."/>
        </authorList>
    </citation>
    <scope>NUCLEOTIDE SEQUENCE [LARGE SCALE GENOMIC DNA]</scope>
    <source>
        <strain evidence="2 3">CBS 268.59</strain>
    </source>
</reference>
<feature type="transmembrane region" description="Helical" evidence="1">
    <location>
        <begin position="85"/>
        <end position="105"/>
    </location>
</feature>
<evidence type="ECO:0000256" key="1">
    <source>
        <dbReference type="SAM" id="Phobius"/>
    </source>
</evidence>
<dbReference type="GO" id="GO:0055085">
    <property type="term" value="P:transmembrane transport"/>
    <property type="evidence" value="ECO:0007669"/>
    <property type="project" value="InterPro"/>
</dbReference>
<sequence length="514" mass="57978">MPSLWQRIKTSISPVRSPIFAAAPTQKVRMDIAGRRSSPPSYTSDPEKSGAQISVTIISDPEELTTKKKLNVFDKITRLAGSSEVFFIMMALIAVWVLLGIIYGTTDTWQIIMQNASSIQVYVTDILLIRQQQNASRSLMTTLAEIQSRNKTCERLLRQIPGCQWMETHKDDPKELLVNGRPVEDEVEENLYMVNGRPSRFQYVWTKTCHAVSTVLGSLWAFIFYWIGILVWVGIGKLYDFSDTWQLYINTAVAVVLTFTSVFLQNIQQQQEDSLEKCLEYALKIDAEVEHRLRELTEDFKPNPIFEIAPPPRGRLERYIDNFADAMGSMLGVVISVVFTIAWVAVGPLLQFDDNWVLIIGTFTGLVGFIDGFVLRNLYCREEKIVGDEFNRIAWSDRKVLDLLNVEVPEKTMGKRKMDTRISIATGDALGSTAVSVGAVGFVILLLVIASAMQWSTTGQLLCNTPTMIIEGFLLLVLIQAHNIANEERGVEFNGVLKRRLLLNSYVHSLDGYM</sequence>
<organism evidence="2 3">
    <name type="scientific">Lachnellula suecica</name>
    <dbReference type="NCBI Taxonomy" id="602035"/>
    <lineage>
        <taxon>Eukaryota</taxon>
        <taxon>Fungi</taxon>
        <taxon>Dikarya</taxon>
        <taxon>Ascomycota</taxon>
        <taxon>Pezizomycotina</taxon>
        <taxon>Leotiomycetes</taxon>
        <taxon>Helotiales</taxon>
        <taxon>Lachnaceae</taxon>
        <taxon>Lachnellula</taxon>
    </lineage>
</organism>
<dbReference type="OrthoDB" id="2224262at2759"/>
<keyword evidence="1" id="KW-0472">Membrane</keyword>
<feature type="transmembrane region" description="Helical" evidence="1">
    <location>
        <begin position="459"/>
        <end position="479"/>
    </location>
</feature>
<dbReference type="AlphaFoldDB" id="A0A8T9C0M5"/>
<feature type="transmembrane region" description="Helical" evidence="1">
    <location>
        <begin position="356"/>
        <end position="375"/>
    </location>
</feature>
<proteinExistence type="predicted"/>
<name>A0A8T9C0M5_9HELO</name>
<evidence type="ECO:0000313" key="2">
    <source>
        <dbReference type="EMBL" id="TVY73369.1"/>
    </source>
</evidence>
<keyword evidence="1" id="KW-1133">Transmembrane helix</keyword>
<protein>
    <submittedName>
        <fullName evidence="2">Low-affinity iron/zinc ion transport protein fet4</fullName>
    </submittedName>
</protein>
<feature type="transmembrane region" description="Helical" evidence="1">
    <location>
        <begin position="209"/>
        <end position="235"/>
    </location>
</feature>
<gene>
    <name evidence="2" type="primary">fet4</name>
    <name evidence="2" type="ORF">LSUE1_G004112</name>
</gene>
<dbReference type="Pfam" id="PF04120">
    <property type="entry name" value="Iron_permease"/>
    <property type="match status" value="4"/>
</dbReference>
<dbReference type="InterPro" id="IPR007251">
    <property type="entry name" value="Iron_permease_Fet4"/>
</dbReference>
<dbReference type="EMBL" id="QGMK01001097">
    <property type="protein sequence ID" value="TVY73369.1"/>
    <property type="molecule type" value="Genomic_DNA"/>
</dbReference>
<keyword evidence="3" id="KW-1185">Reference proteome</keyword>